<dbReference type="OrthoDB" id="1160354at2"/>
<feature type="chain" id="PRO_5026345746" evidence="1">
    <location>
        <begin position="24"/>
        <end position="204"/>
    </location>
</feature>
<keyword evidence="4" id="KW-1185">Reference proteome</keyword>
<dbReference type="Proteomes" id="UP000438760">
    <property type="component" value="Unassembled WGS sequence"/>
</dbReference>
<evidence type="ECO:0000256" key="1">
    <source>
        <dbReference type="SAM" id="SignalP"/>
    </source>
</evidence>
<organism evidence="3 4">
    <name type="scientific">Myroides albus</name>
    <dbReference type="NCBI Taxonomy" id="2562892"/>
    <lineage>
        <taxon>Bacteria</taxon>
        <taxon>Pseudomonadati</taxon>
        <taxon>Bacteroidota</taxon>
        <taxon>Flavobacteriia</taxon>
        <taxon>Flavobacteriales</taxon>
        <taxon>Flavobacteriaceae</taxon>
        <taxon>Myroides</taxon>
    </lineage>
</organism>
<dbReference type="Pfam" id="PF13568">
    <property type="entry name" value="OMP_b-brl_2"/>
    <property type="match status" value="1"/>
</dbReference>
<protein>
    <submittedName>
        <fullName evidence="3">Outer membrane beta-barrel protein</fullName>
    </submittedName>
</protein>
<gene>
    <name evidence="3" type="ORF">GJV76_03470</name>
</gene>
<evidence type="ECO:0000313" key="3">
    <source>
        <dbReference type="EMBL" id="MTG97201.1"/>
    </source>
</evidence>
<proteinExistence type="predicted"/>
<feature type="signal peptide" evidence="1">
    <location>
        <begin position="1"/>
        <end position="23"/>
    </location>
</feature>
<dbReference type="EMBL" id="WMJX01000004">
    <property type="protein sequence ID" value="MTG97201.1"/>
    <property type="molecule type" value="Genomic_DNA"/>
</dbReference>
<feature type="domain" description="Outer membrane protein beta-barrel" evidence="2">
    <location>
        <begin position="22"/>
        <end position="183"/>
    </location>
</feature>
<dbReference type="InterPro" id="IPR025665">
    <property type="entry name" value="Beta-barrel_OMP_2"/>
</dbReference>
<keyword evidence="1" id="KW-0732">Signal</keyword>
<evidence type="ECO:0000259" key="2">
    <source>
        <dbReference type="Pfam" id="PF13568"/>
    </source>
</evidence>
<name>A0A6I3LL15_9FLAO</name>
<sequence>MAYMKRIIVSCFVTLALLGSVQAQQTKKEDNSKLLLGIKAGFNRSILTNHDDFLGKSGFHIGFVAEKFVTSNISLQTELMYSTLGANFTSTDFIPNNFDGKVTLNYLSIPIMAKFYLYKGFNLQMGPQLSFALHTKSKFDGYSYYENKKIEKTDFAVNFGLGYEFDNRVFIETRGIFGVTNVIKLEDDESKNFGVQFSIGYKFN</sequence>
<evidence type="ECO:0000313" key="4">
    <source>
        <dbReference type="Proteomes" id="UP000438760"/>
    </source>
</evidence>
<reference evidence="3 4" key="1">
    <citation type="submission" date="2019-11" db="EMBL/GenBank/DDBJ databases">
        <title>Genome of Strain BIT-d1.</title>
        <authorList>
            <person name="Yang Y."/>
        </authorList>
    </citation>
    <scope>NUCLEOTIDE SEQUENCE [LARGE SCALE GENOMIC DNA]</scope>
    <source>
        <strain evidence="3 4">BIT-d1</strain>
    </source>
</reference>
<dbReference type="AlphaFoldDB" id="A0A6I3LL15"/>
<accession>A0A6I3LL15</accession>
<comment type="caution">
    <text evidence="3">The sequence shown here is derived from an EMBL/GenBank/DDBJ whole genome shotgun (WGS) entry which is preliminary data.</text>
</comment>